<dbReference type="Gene3D" id="3.40.50.300">
    <property type="entry name" value="P-loop containing nucleotide triphosphate hydrolases"/>
    <property type="match status" value="1"/>
</dbReference>
<accession>A0A183GAV1</accession>
<dbReference type="Proteomes" id="UP000050761">
    <property type="component" value="Unassembled WGS sequence"/>
</dbReference>
<organism evidence="3 4">
    <name type="scientific">Heligmosomoides polygyrus</name>
    <name type="common">Parasitic roundworm</name>
    <dbReference type="NCBI Taxonomy" id="6339"/>
    <lineage>
        <taxon>Eukaryota</taxon>
        <taxon>Metazoa</taxon>
        <taxon>Ecdysozoa</taxon>
        <taxon>Nematoda</taxon>
        <taxon>Chromadorea</taxon>
        <taxon>Rhabditida</taxon>
        <taxon>Rhabditina</taxon>
        <taxon>Rhabditomorpha</taxon>
        <taxon>Strongyloidea</taxon>
        <taxon>Heligmosomidae</taxon>
        <taxon>Heligmosomoides</taxon>
    </lineage>
</organism>
<evidence type="ECO:0000313" key="2">
    <source>
        <dbReference type="EMBL" id="VDP14289.1"/>
    </source>
</evidence>
<evidence type="ECO:0000313" key="3">
    <source>
        <dbReference type="Proteomes" id="UP000050761"/>
    </source>
</evidence>
<proteinExistence type="predicted"/>
<reference evidence="4" key="2">
    <citation type="submission" date="2019-09" db="UniProtKB">
        <authorList>
            <consortium name="WormBaseParasite"/>
        </authorList>
    </citation>
    <scope>IDENTIFICATION</scope>
</reference>
<dbReference type="PANTHER" id="PTHR19229">
    <property type="entry name" value="ATP-BINDING CASSETTE TRANSPORTER SUBFAMILY A ABCA"/>
    <property type="match status" value="1"/>
</dbReference>
<evidence type="ECO:0000313" key="4">
    <source>
        <dbReference type="WBParaSite" id="HPBE_0001917901-mRNA-1"/>
    </source>
</evidence>
<dbReference type="GO" id="GO:0005319">
    <property type="term" value="F:lipid transporter activity"/>
    <property type="evidence" value="ECO:0007669"/>
    <property type="project" value="TreeGrafter"/>
</dbReference>
<keyword evidence="3" id="KW-1185">Reference proteome</keyword>
<dbReference type="OrthoDB" id="416154at2759"/>
<sequence length="91" mass="10353">MQLTKGEKRKLCVAIAFIGGSRVLLLDEPTNGMDFQSRKCLQKLIEKLKENRTIILTTEHMEDAENIGQQLYVMYMGRTICSGDIQFVRGS</sequence>
<dbReference type="GO" id="GO:0140359">
    <property type="term" value="F:ABC-type transporter activity"/>
    <property type="evidence" value="ECO:0007669"/>
    <property type="project" value="InterPro"/>
</dbReference>
<dbReference type="EMBL" id="UZAH01031187">
    <property type="protein sequence ID" value="VDP14289.1"/>
    <property type="molecule type" value="Genomic_DNA"/>
</dbReference>
<evidence type="ECO:0000259" key="1">
    <source>
        <dbReference type="Pfam" id="PF13304"/>
    </source>
</evidence>
<dbReference type="InterPro" id="IPR027417">
    <property type="entry name" value="P-loop_NTPase"/>
</dbReference>
<gene>
    <name evidence="2" type="ORF">HPBE_LOCUS19179</name>
</gene>
<accession>A0A3P8EQQ8</accession>
<dbReference type="GO" id="GO:0016020">
    <property type="term" value="C:membrane"/>
    <property type="evidence" value="ECO:0007669"/>
    <property type="project" value="InterPro"/>
</dbReference>
<dbReference type="SUPFAM" id="SSF52540">
    <property type="entry name" value="P-loop containing nucleoside triphosphate hydrolases"/>
    <property type="match status" value="1"/>
</dbReference>
<dbReference type="Pfam" id="PF13304">
    <property type="entry name" value="AAA_21"/>
    <property type="match status" value="1"/>
</dbReference>
<dbReference type="AlphaFoldDB" id="A0A183GAV1"/>
<dbReference type="InterPro" id="IPR003959">
    <property type="entry name" value="ATPase_AAA_core"/>
</dbReference>
<protein>
    <submittedName>
        <fullName evidence="4">ABC transporter domain-containing protein</fullName>
    </submittedName>
</protein>
<dbReference type="PANTHER" id="PTHR19229:SF151">
    <property type="entry name" value="ABC TRANSPORTER DOMAIN-CONTAINING PROTEIN"/>
    <property type="match status" value="1"/>
</dbReference>
<dbReference type="GO" id="GO:0005524">
    <property type="term" value="F:ATP binding"/>
    <property type="evidence" value="ECO:0007669"/>
    <property type="project" value="InterPro"/>
</dbReference>
<dbReference type="WBParaSite" id="HPBE_0001917901-mRNA-1">
    <property type="protein sequence ID" value="HPBE_0001917901-mRNA-1"/>
    <property type="gene ID" value="HPBE_0001917901"/>
</dbReference>
<feature type="domain" description="ATPase AAA-type core" evidence="1">
    <location>
        <begin position="3"/>
        <end position="58"/>
    </location>
</feature>
<dbReference type="GO" id="GO:0016887">
    <property type="term" value="F:ATP hydrolysis activity"/>
    <property type="evidence" value="ECO:0007669"/>
    <property type="project" value="InterPro"/>
</dbReference>
<dbReference type="InterPro" id="IPR026082">
    <property type="entry name" value="ABCA"/>
</dbReference>
<reference evidence="2 3" key="1">
    <citation type="submission" date="2018-11" db="EMBL/GenBank/DDBJ databases">
        <authorList>
            <consortium name="Pathogen Informatics"/>
        </authorList>
    </citation>
    <scope>NUCLEOTIDE SEQUENCE [LARGE SCALE GENOMIC DNA]</scope>
</reference>
<name>A0A183GAV1_HELPZ</name>